<accession>A0A8E2LBT7</accession>
<dbReference type="Proteomes" id="UP000189761">
    <property type="component" value="Unassembled WGS sequence"/>
</dbReference>
<protein>
    <submittedName>
        <fullName evidence="2">Uncharacterized protein</fullName>
    </submittedName>
</protein>
<proteinExistence type="predicted"/>
<evidence type="ECO:0000313" key="3">
    <source>
        <dbReference type="Proteomes" id="UP000189761"/>
    </source>
</evidence>
<keyword evidence="1" id="KW-0812">Transmembrane</keyword>
<dbReference type="AlphaFoldDB" id="A0A8E2LBT7"/>
<sequence>MKINLPIEDVISSIVIKGPSISLNKEAIIGKLPEATVSHLEQKVNEINQSDIELKTNSIVETLIISVVNHLLTSVIGLIVNIGYAEFCKRYEAHKLYGGYCNE</sequence>
<reference evidence="2 3" key="1">
    <citation type="submission" date="2017-01" db="EMBL/GenBank/DDBJ databases">
        <title>Draft genome sequence of Bacillus oleronius.</title>
        <authorList>
            <person name="Allam M."/>
        </authorList>
    </citation>
    <scope>NUCLEOTIDE SEQUENCE [LARGE SCALE GENOMIC DNA]</scope>
    <source>
        <strain evidence="2 3">DSM 9356</strain>
    </source>
</reference>
<comment type="caution">
    <text evidence="2">The sequence shown here is derived from an EMBL/GenBank/DDBJ whole genome shotgun (WGS) entry which is preliminary data.</text>
</comment>
<keyword evidence="3" id="KW-1185">Reference proteome</keyword>
<evidence type="ECO:0000313" key="2">
    <source>
        <dbReference type="EMBL" id="OOP66280.1"/>
    </source>
</evidence>
<feature type="transmembrane region" description="Helical" evidence="1">
    <location>
        <begin position="63"/>
        <end position="85"/>
    </location>
</feature>
<gene>
    <name evidence="2" type="ORF">BWZ43_21845</name>
</gene>
<name>A0A8E2LBT7_9BACI</name>
<keyword evidence="1" id="KW-1133">Transmembrane helix</keyword>
<organism evidence="2 3">
    <name type="scientific">Heyndrickxia oleronia</name>
    <dbReference type="NCBI Taxonomy" id="38875"/>
    <lineage>
        <taxon>Bacteria</taxon>
        <taxon>Bacillati</taxon>
        <taxon>Bacillota</taxon>
        <taxon>Bacilli</taxon>
        <taxon>Bacillales</taxon>
        <taxon>Bacillaceae</taxon>
        <taxon>Heyndrickxia</taxon>
    </lineage>
</organism>
<keyword evidence="1" id="KW-0472">Membrane</keyword>
<dbReference type="EMBL" id="MTLA01000337">
    <property type="protein sequence ID" value="OOP66280.1"/>
    <property type="molecule type" value="Genomic_DNA"/>
</dbReference>
<evidence type="ECO:0000256" key="1">
    <source>
        <dbReference type="SAM" id="Phobius"/>
    </source>
</evidence>